<dbReference type="InterPro" id="IPR036045">
    <property type="entry name" value="Sec1-like_sf"/>
</dbReference>
<dbReference type="SUPFAM" id="SSF56815">
    <property type="entry name" value="Sec1/munc18-like (SM) proteins"/>
    <property type="match status" value="1"/>
</dbReference>
<keyword evidence="4" id="KW-0653">Protein transport</keyword>
<dbReference type="GeneID" id="38127729"/>
<evidence type="ECO:0000256" key="7">
    <source>
        <dbReference type="SAM" id="MobiDB-lite"/>
    </source>
</evidence>
<reference evidence="8" key="1">
    <citation type="submission" date="2018-08" db="EMBL/GenBank/DDBJ databases">
        <title>Draft genome sequence of azole-resistant Aspergillus thermomutatus (Neosartorya pseudofischeri) strain HMR AF 39, isolated from a human nasal aspirate.</title>
        <authorList>
            <person name="Parent-Michaud M."/>
            <person name="Dufresne P.J."/>
            <person name="Fournier E."/>
            <person name="Martineau C."/>
            <person name="Moreira S."/>
            <person name="Perkins V."/>
            <person name="De Repentigny L."/>
            <person name="Dufresne S.F."/>
        </authorList>
    </citation>
    <scope>NUCLEOTIDE SEQUENCE [LARGE SCALE GENOMIC DNA]</scope>
    <source>
        <strain evidence="8">HMR AF 39</strain>
    </source>
</reference>
<organism evidence="8 9">
    <name type="scientific">Aspergillus thermomutatus</name>
    <name type="common">Neosartorya pseudofischeri</name>
    <dbReference type="NCBI Taxonomy" id="41047"/>
    <lineage>
        <taxon>Eukaryota</taxon>
        <taxon>Fungi</taxon>
        <taxon>Dikarya</taxon>
        <taxon>Ascomycota</taxon>
        <taxon>Pezizomycotina</taxon>
        <taxon>Eurotiomycetes</taxon>
        <taxon>Eurotiomycetidae</taxon>
        <taxon>Eurotiales</taxon>
        <taxon>Aspergillaceae</taxon>
        <taxon>Aspergillus</taxon>
        <taxon>Aspergillus subgen. Fumigati</taxon>
    </lineage>
</organism>
<sequence length="995" mass="110947">MDVVAAVSGYISKMVTTGDAASATGSSSSTKMKILLLDSETMPIVSTAITQSALLSHEVYLIDRLDNAAREKMRHLRCLCFVRPSPTSIQFLIDELRDPKYGEYHIYLSNIIRKSSLERLAEADGHEVVRVVQEHFADFLVINPDLCSLNLGFPYQRLWSHSPDLWNADALQRATEGVIAMLLALKKNPLIRYEKNSLLAKKLATEVRYQVTQEEQLFNFRKTDTPPILLILDRRDDPITPLLTQWTYQAMVHELLGINNGRVGLRDVPDIRPELREIVLSQDQDPFFKKNMYQNFGDLGQNIKEYVEQYQVKTQNTMNIESIADMKRFVEDYPEFRKLSGNVSKHVTLVGELSRRVGEDNLLDVSELEQSLACNDNHTNDLKTLQRIIQLPTVPAENKIRLVALYALRYEKQPSNALPVLLDLLVTAGDVPSYKVNIIPKLLAYHHSLQAPPVAGGFSDLFESASLFSGARDRFKGLKGVENVYTQHSPRLEVTLQNLIKGKLKELQYPFLEGSGHIREKPQDIIIFMVGGATYEEAKMVAQVNASSPGVRVVLGGTSIHNSTSFLEEVDDAVIVSTPDFPNVEIPSTSVITTVITTVTTPNCNQHLAAMSLTQSPGSYIPEHQYYSSMDIHASPPKPINALSPSASAAREPKLQLPSTTDPPGPQNPPRQLIFGATGHMGRSLVKTALCRNDLVAAVGRTFENSPESMKKLEEEHENCLGLLCDVRARETVKRVIDRTIERFGRIDIVANCAGYGVIGACEDQDEYEIRDQFETNFTGTLNMIQLSLPHFRERRSGRYLIFSSTSGALGVPGLGPYCASKYAVEGLMESMLYEVDSFNIKGTLVEPGHMRRDDVGDLVSDTAAMANNEHNLTSPLPLYGHFFVKQPSEPYNTPTAPAAHAKRMLMWLADKQPASAVKAAHLVWQLGHCSYPPLRLILGTYAVESIRDRLKCIIEEIEDWKYLSFPVGDQPGSSTGKDKPSTESRDKQDCEMAT</sequence>
<evidence type="ECO:0000313" key="8">
    <source>
        <dbReference type="EMBL" id="RHZ51883.1"/>
    </source>
</evidence>
<dbReference type="EMBL" id="NKHU02000143">
    <property type="protein sequence ID" value="RHZ51883.1"/>
    <property type="molecule type" value="Genomic_DNA"/>
</dbReference>
<dbReference type="Gene3D" id="1.25.40.60">
    <property type="match status" value="1"/>
</dbReference>
<dbReference type="GO" id="GO:0031410">
    <property type="term" value="C:cytoplasmic vesicle"/>
    <property type="evidence" value="ECO:0007669"/>
    <property type="project" value="UniProtKB-ARBA"/>
</dbReference>
<feature type="region of interest" description="Disordered" evidence="7">
    <location>
        <begin position="968"/>
        <end position="995"/>
    </location>
</feature>
<dbReference type="AlphaFoldDB" id="A0A397GS45"/>
<keyword evidence="5" id="KW-0472">Membrane</keyword>
<dbReference type="PANTHER" id="PTHR11679">
    <property type="entry name" value="VESICLE PROTEIN SORTING-ASSOCIATED"/>
    <property type="match status" value="1"/>
</dbReference>
<dbReference type="Proteomes" id="UP000215305">
    <property type="component" value="Unassembled WGS sequence"/>
</dbReference>
<keyword evidence="3" id="KW-0813">Transport</keyword>
<gene>
    <name evidence="8" type="ORF">CDV56_105755</name>
</gene>
<dbReference type="Gene3D" id="3.40.50.720">
    <property type="entry name" value="NAD(P)-binding Rossmann-like Domain"/>
    <property type="match status" value="1"/>
</dbReference>
<dbReference type="PRINTS" id="PR00081">
    <property type="entry name" value="GDHRDH"/>
</dbReference>
<dbReference type="VEuPathDB" id="FungiDB:CDV56_105755"/>
<dbReference type="RefSeq" id="XP_026613105.1">
    <property type="nucleotide sequence ID" value="XM_026759374.1"/>
</dbReference>
<comment type="subcellular location">
    <subcellularLocation>
        <location evidence="1">Endomembrane system</location>
        <topology evidence="1">Peripheral membrane protein</topology>
    </subcellularLocation>
</comment>
<dbReference type="SUPFAM" id="SSF51735">
    <property type="entry name" value="NAD(P)-binding Rossmann-fold domains"/>
    <property type="match status" value="1"/>
</dbReference>
<protein>
    <recommendedName>
        <fullName evidence="6">Vacuolar protein sorting-associated protein 45</fullName>
    </recommendedName>
</protein>
<evidence type="ECO:0000313" key="9">
    <source>
        <dbReference type="Proteomes" id="UP000215305"/>
    </source>
</evidence>
<dbReference type="Pfam" id="PF00106">
    <property type="entry name" value="adh_short"/>
    <property type="match status" value="1"/>
</dbReference>
<dbReference type="GO" id="GO:0012505">
    <property type="term" value="C:endomembrane system"/>
    <property type="evidence" value="ECO:0007669"/>
    <property type="project" value="UniProtKB-SubCell"/>
</dbReference>
<dbReference type="InterPro" id="IPR002347">
    <property type="entry name" value="SDR_fam"/>
</dbReference>
<feature type="compositionally biased region" description="Basic and acidic residues" evidence="7">
    <location>
        <begin position="977"/>
        <end position="995"/>
    </location>
</feature>
<dbReference type="Pfam" id="PF00995">
    <property type="entry name" value="Sec1"/>
    <property type="match status" value="1"/>
</dbReference>
<dbReference type="InterPro" id="IPR001619">
    <property type="entry name" value="Sec1-like"/>
</dbReference>
<comment type="similarity">
    <text evidence="2">Belongs to the STXBP/unc-18/SEC1 family.</text>
</comment>
<dbReference type="InterPro" id="IPR027482">
    <property type="entry name" value="Sec1-like_dom2"/>
</dbReference>
<evidence type="ECO:0000256" key="2">
    <source>
        <dbReference type="ARBA" id="ARBA00009884"/>
    </source>
</evidence>
<name>A0A397GS45_ASPTH</name>
<keyword evidence="9" id="KW-1185">Reference proteome</keyword>
<dbReference type="Gene3D" id="3.40.50.2060">
    <property type="match status" value="1"/>
</dbReference>
<dbReference type="CDD" id="cd05374">
    <property type="entry name" value="17beta-HSD-like_SDR_c"/>
    <property type="match status" value="1"/>
</dbReference>
<dbReference type="InterPro" id="IPR036291">
    <property type="entry name" value="NAD(P)-bd_dom_sf"/>
</dbReference>
<dbReference type="Gene3D" id="3.40.50.1910">
    <property type="match status" value="1"/>
</dbReference>
<evidence type="ECO:0000256" key="6">
    <source>
        <dbReference type="ARBA" id="ARBA00073001"/>
    </source>
</evidence>
<evidence type="ECO:0000256" key="3">
    <source>
        <dbReference type="ARBA" id="ARBA00022448"/>
    </source>
</evidence>
<dbReference type="GO" id="GO:0015031">
    <property type="term" value="P:protein transport"/>
    <property type="evidence" value="ECO:0007669"/>
    <property type="project" value="UniProtKB-KW"/>
</dbReference>
<dbReference type="Gene3D" id="3.90.830.10">
    <property type="entry name" value="Syntaxin Binding Protein 1, Chain A, domain 2"/>
    <property type="match status" value="1"/>
</dbReference>
<evidence type="ECO:0000256" key="5">
    <source>
        <dbReference type="ARBA" id="ARBA00023136"/>
    </source>
</evidence>
<dbReference type="GO" id="GO:0016192">
    <property type="term" value="P:vesicle-mediated transport"/>
    <property type="evidence" value="ECO:0007669"/>
    <property type="project" value="InterPro"/>
</dbReference>
<dbReference type="FunFam" id="3.90.830.10:FF:000002">
    <property type="entry name" value="Vacuolar protein sorting-associated protein 45"/>
    <property type="match status" value="1"/>
</dbReference>
<comment type="caution">
    <text evidence="8">The sequence shown here is derived from an EMBL/GenBank/DDBJ whole genome shotgun (WGS) entry which is preliminary data.</text>
</comment>
<evidence type="ECO:0000256" key="1">
    <source>
        <dbReference type="ARBA" id="ARBA00004184"/>
    </source>
</evidence>
<evidence type="ECO:0000256" key="4">
    <source>
        <dbReference type="ARBA" id="ARBA00022927"/>
    </source>
</evidence>
<accession>A0A397GS45</accession>
<dbReference type="InterPro" id="IPR043127">
    <property type="entry name" value="Sec-1-like_dom3a"/>
</dbReference>
<feature type="region of interest" description="Disordered" evidence="7">
    <location>
        <begin position="637"/>
        <end position="673"/>
    </location>
</feature>
<dbReference type="OrthoDB" id="10266265at2759"/>
<dbReference type="InterPro" id="IPR043154">
    <property type="entry name" value="Sec-1-like_dom1"/>
</dbReference>
<proteinExistence type="inferred from homology"/>
<dbReference type="STRING" id="41047.A0A397GS45"/>